<accession>A0A8J2YFC3</accession>
<dbReference type="UniPathway" id="UPA00068">
    <property type="reaction ID" value="UER00171"/>
</dbReference>
<gene>
    <name evidence="8 10" type="primary">carA</name>
    <name evidence="10" type="ORF">GCM10011391_04790</name>
</gene>
<evidence type="ECO:0000256" key="8">
    <source>
        <dbReference type="HAMAP-Rule" id="MF_01209"/>
    </source>
</evidence>
<evidence type="ECO:0000256" key="7">
    <source>
        <dbReference type="ARBA" id="ARBA00048816"/>
    </source>
</evidence>
<dbReference type="GO" id="GO:0006526">
    <property type="term" value="P:L-arginine biosynthetic process"/>
    <property type="evidence" value="ECO:0007669"/>
    <property type="project" value="UniProtKB-UniRule"/>
</dbReference>
<dbReference type="Gene3D" id="3.50.30.20">
    <property type="entry name" value="Carbamoyl-phosphate synthase small subunit, N-terminal domain"/>
    <property type="match status" value="1"/>
</dbReference>
<comment type="pathway">
    <text evidence="1 8">Amino-acid biosynthesis; L-arginine biosynthesis; carbamoyl phosphate from bicarbonate: step 1/1.</text>
</comment>
<dbReference type="PROSITE" id="PS51273">
    <property type="entry name" value="GATASE_TYPE_1"/>
    <property type="match status" value="1"/>
</dbReference>
<dbReference type="InterPro" id="IPR036480">
    <property type="entry name" value="CarbP_synth_ssu_N_sf"/>
</dbReference>
<feature type="region of interest" description="CPSase" evidence="8">
    <location>
        <begin position="1"/>
        <end position="168"/>
    </location>
</feature>
<reference evidence="10" key="2">
    <citation type="submission" date="2020-09" db="EMBL/GenBank/DDBJ databases">
        <authorList>
            <person name="Sun Q."/>
            <person name="Zhou Y."/>
        </authorList>
    </citation>
    <scope>NUCLEOTIDE SEQUENCE</scope>
    <source>
        <strain evidence="10">CGMCC 1.15371</strain>
    </source>
</reference>
<dbReference type="PRINTS" id="PR00097">
    <property type="entry name" value="ANTSNTHASEII"/>
</dbReference>
<feature type="active site" evidence="8">
    <location>
        <position position="331"/>
    </location>
</feature>
<protein>
    <recommendedName>
        <fullName evidence="8">Carbamoyl phosphate synthase small chain</fullName>
        <ecNumber evidence="8">6.3.5.5</ecNumber>
    </recommendedName>
    <alternativeName>
        <fullName evidence="8">Carbamoyl phosphate synthetase glutamine chain</fullName>
    </alternativeName>
</protein>
<sequence>MEKGYLLLETGDVFEGILLGKTHSTTGEVVFNTSMTGYQEILTDPSYAGQIMTFCYPIIGNYGINDFDDESAGLHMAGVIISDLCMTPSHYLSVKTFAENLEKAGIPCLAGVDTRAVVKKIRQDGTMKGVITTTPDIYATWSKSASTPLSLVKEVSTPAIQHYKGVGPHVVLMDYGHKKSILNALLDEGCTVSVVPYTTSYDDIVALNPNGVVFSNGPGDPIALKPLLPEIKKITEAFPSLGICLGHQLIALAYGAKTDKLLFGHRGGNHPVKEIETGKVWMTAQNHSYVVTDECIDSEHFTVSYRNVNDQSVEGLKHKNLPIVTVQFHPEAHPGPTDTYHIFTQFLHTIRQTGETSYATTY</sequence>
<keyword evidence="5 8" id="KW-0067">ATP-binding</keyword>
<feature type="domain" description="Carbamoyl-phosphate synthase small subunit N-terminal" evidence="9">
    <location>
        <begin position="2"/>
        <end position="132"/>
    </location>
</feature>
<dbReference type="SMART" id="SM01097">
    <property type="entry name" value="CPSase_sm_chain"/>
    <property type="match status" value="1"/>
</dbReference>
<dbReference type="GO" id="GO:0004088">
    <property type="term" value="F:carbamoyl-phosphate synthase (glutamine-hydrolyzing) activity"/>
    <property type="evidence" value="ECO:0007669"/>
    <property type="project" value="UniProtKB-UniRule"/>
</dbReference>
<evidence type="ECO:0000256" key="5">
    <source>
        <dbReference type="ARBA" id="ARBA00022840"/>
    </source>
</evidence>
<dbReference type="NCBIfam" id="NF009475">
    <property type="entry name" value="PRK12838.1"/>
    <property type="match status" value="1"/>
</dbReference>
<name>A0A8J2YFC3_9BACL</name>
<dbReference type="Pfam" id="PF00988">
    <property type="entry name" value="CPSase_sm_chain"/>
    <property type="match status" value="1"/>
</dbReference>
<evidence type="ECO:0000256" key="6">
    <source>
        <dbReference type="ARBA" id="ARBA00022962"/>
    </source>
</evidence>
<comment type="similarity">
    <text evidence="2 8">Belongs to the CarA family.</text>
</comment>
<feature type="binding site" evidence="8">
    <location>
        <position position="217"/>
    </location>
    <ligand>
        <name>L-glutamine</name>
        <dbReference type="ChEBI" id="CHEBI:58359"/>
    </ligand>
</feature>
<keyword evidence="8" id="KW-0665">Pyrimidine biosynthesis</keyword>
<dbReference type="PRINTS" id="PR00096">
    <property type="entry name" value="GATASE"/>
</dbReference>
<dbReference type="Proteomes" id="UP000628775">
    <property type="component" value="Unassembled WGS sequence"/>
</dbReference>
<evidence type="ECO:0000259" key="9">
    <source>
        <dbReference type="SMART" id="SM01097"/>
    </source>
</evidence>
<dbReference type="GO" id="GO:0044205">
    <property type="term" value="P:'de novo' UMP biosynthetic process"/>
    <property type="evidence" value="ECO:0007669"/>
    <property type="project" value="UniProtKB-UniRule"/>
</dbReference>
<evidence type="ECO:0000313" key="10">
    <source>
        <dbReference type="EMBL" id="GGE29308.1"/>
    </source>
</evidence>
<dbReference type="PANTHER" id="PTHR43418:SF7">
    <property type="entry name" value="CARBAMOYL-PHOSPHATE SYNTHASE SMALL CHAIN"/>
    <property type="match status" value="1"/>
</dbReference>
<feature type="binding site" evidence="8">
    <location>
        <position position="245"/>
    </location>
    <ligand>
        <name>L-glutamine</name>
        <dbReference type="ChEBI" id="CHEBI:58359"/>
    </ligand>
</feature>
<dbReference type="InterPro" id="IPR050472">
    <property type="entry name" value="Anth_synth/Amidotransfase"/>
</dbReference>
<dbReference type="InterPro" id="IPR035686">
    <property type="entry name" value="CPSase_GATase1"/>
</dbReference>
<dbReference type="InterPro" id="IPR002474">
    <property type="entry name" value="CarbamoylP_synth_ssu_N"/>
</dbReference>
<keyword evidence="8" id="KW-0028">Amino-acid biosynthesis</keyword>
<comment type="catalytic activity">
    <reaction evidence="7 8">
        <text>hydrogencarbonate + L-glutamine + 2 ATP + H2O = carbamoyl phosphate + L-glutamate + 2 ADP + phosphate + 2 H(+)</text>
        <dbReference type="Rhea" id="RHEA:18633"/>
        <dbReference type="ChEBI" id="CHEBI:15377"/>
        <dbReference type="ChEBI" id="CHEBI:15378"/>
        <dbReference type="ChEBI" id="CHEBI:17544"/>
        <dbReference type="ChEBI" id="CHEBI:29985"/>
        <dbReference type="ChEBI" id="CHEBI:30616"/>
        <dbReference type="ChEBI" id="CHEBI:43474"/>
        <dbReference type="ChEBI" id="CHEBI:58228"/>
        <dbReference type="ChEBI" id="CHEBI:58359"/>
        <dbReference type="ChEBI" id="CHEBI:456216"/>
        <dbReference type="EC" id="6.3.5.5"/>
    </reaction>
</comment>
<comment type="catalytic activity">
    <reaction evidence="8">
        <text>L-glutamine + H2O = L-glutamate + NH4(+)</text>
        <dbReference type="Rhea" id="RHEA:15889"/>
        <dbReference type="ChEBI" id="CHEBI:15377"/>
        <dbReference type="ChEBI" id="CHEBI:28938"/>
        <dbReference type="ChEBI" id="CHEBI:29985"/>
        <dbReference type="ChEBI" id="CHEBI:58359"/>
    </reaction>
</comment>
<evidence type="ECO:0000256" key="2">
    <source>
        <dbReference type="ARBA" id="ARBA00007800"/>
    </source>
</evidence>
<keyword evidence="6 8" id="KW-0315">Glutamine amidotransferase</keyword>
<dbReference type="PRINTS" id="PR00099">
    <property type="entry name" value="CPSGATASE"/>
</dbReference>
<dbReference type="InterPro" id="IPR017926">
    <property type="entry name" value="GATASE"/>
</dbReference>
<comment type="subunit">
    <text evidence="8">Composed of two chains; the small (or glutamine) chain promotes the hydrolysis of glutamine to ammonia, which is used by the large (or ammonia) chain to synthesize carbamoyl phosphate. Tetramer of heterodimers (alpha,beta)4.</text>
</comment>
<dbReference type="InterPro" id="IPR029062">
    <property type="entry name" value="Class_I_gatase-like"/>
</dbReference>
<dbReference type="GO" id="GO:0005524">
    <property type="term" value="F:ATP binding"/>
    <property type="evidence" value="ECO:0007669"/>
    <property type="project" value="UniProtKB-UniRule"/>
</dbReference>
<dbReference type="HAMAP" id="MF_01209">
    <property type="entry name" value="CPSase_S_chain"/>
    <property type="match status" value="1"/>
</dbReference>
<dbReference type="PANTHER" id="PTHR43418">
    <property type="entry name" value="MULTIFUNCTIONAL TRYPTOPHAN BIOSYNTHESIS PROTEIN-RELATED"/>
    <property type="match status" value="1"/>
</dbReference>
<dbReference type="CDD" id="cd01744">
    <property type="entry name" value="GATase1_CPSase"/>
    <property type="match status" value="1"/>
</dbReference>
<dbReference type="InterPro" id="IPR006274">
    <property type="entry name" value="CarbamoylP_synth_ssu"/>
</dbReference>
<keyword evidence="11" id="KW-1185">Reference proteome</keyword>
<dbReference type="GO" id="GO:0006207">
    <property type="term" value="P:'de novo' pyrimidine nucleobase biosynthetic process"/>
    <property type="evidence" value="ECO:0007669"/>
    <property type="project" value="InterPro"/>
</dbReference>
<feature type="binding site" evidence="8">
    <location>
        <position position="248"/>
    </location>
    <ligand>
        <name>L-glutamine</name>
        <dbReference type="ChEBI" id="CHEBI:58359"/>
    </ligand>
</feature>
<keyword evidence="3 8" id="KW-0436">Ligase</keyword>
<feature type="binding site" evidence="8">
    <location>
        <position position="286"/>
    </location>
    <ligand>
        <name>L-glutamine</name>
        <dbReference type="ChEBI" id="CHEBI:58359"/>
    </ligand>
</feature>
<dbReference type="SUPFAM" id="SSF52317">
    <property type="entry name" value="Class I glutamine amidotransferase-like"/>
    <property type="match status" value="1"/>
</dbReference>
<feature type="active site" evidence="8">
    <location>
        <position position="329"/>
    </location>
</feature>
<dbReference type="Pfam" id="PF00117">
    <property type="entry name" value="GATase"/>
    <property type="match status" value="1"/>
</dbReference>
<comment type="pathway">
    <text evidence="8">Pyrimidine metabolism; UMP biosynthesis via de novo pathway; (S)-dihydroorotate from bicarbonate: step 1/3.</text>
</comment>
<dbReference type="GO" id="GO:0006541">
    <property type="term" value="P:glutamine metabolic process"/>
    <property type="evidence" value="ECO:0007669"/>
    <property type="project" value="InterPro"/>
</dbReference>
<organism evidence="10 11">
    <name type="scientific">Pullulanibacillus camelliae</name>
    <dbReference type="NCBI Taxonomy" id="1707096"/>
    <lineage>
        <taxon>Bacteria</taxon>
        <taxon>Bacillati</taxon>
        <taxon>Bacillota</taxon>
        <taxon>Bacilli</taxon>
        <taxon>Bacillales</taxon>
        <taxon>Sporolactobacillaceae</taxon>
        <taxon>Pullulanibacillus</taxon>
    </lineage>
</organism>
<feature type="binding site" evidence="8">
    <location>
        <position position="46"/>
    </location>
    <ligand>
        <name>L-glutamine</name>
        <dbReference type="ChEBI" id="CHEBI:58359"/>
    </ligand>
</feature>
<dbReference type="EC" id="6.3.5.5" evidence="8"/>
<dbReference type="NCBIfam" id="TIGR01368">
    <property type="entry name" value="CPSaseIIsmall"/>
    <property type="match status" value="1"/>
</dbReference>
<evidence type="ECO:0000256" key="1">
    <source>
        <dbReference type="ARBA" id="ARBA00005077"/>
    </source>
</evidence>
<feature type="binding site" evidence="8">
    <location>
        <position position="219"/>
    </location>
    <ligand>
        <name>L-glutamine</name>
        <dbReference type="ChEBI" id="CHEBI:58359"/>
    </ligand>
</feature>
<dbReference type="SUPFAM" id="SSF52021">
    <property type="entry name" value="Carbamoyl phosphate synthetase, small subunit N-terminal domain"/>
    <property type="match status" value="1"/>
</dbReference>
<keyword evidence="4 8" id="KW-0547">Nucleotide-binding</keyword>
<keyword evidence="8" id="KW-0055">Arginine biosynthesis</keyword>
<evidence type="ECO:0000256" key="3">
    <source>
        <dbReference type="ARBA" id="ARBA00022598"/>
    </source>
</evidence>
<reference evidence="10" key="1">
    <citation type="journal article" date="2014" name="Int. J. Syst. Evol. Microbiol.">
        <title>Complete genome sequence of Corynebacterium casei LMG S-19264T (=DSM 44701T), isolated from a smear-ripened cheese.</title>
        <authorList>
            <consortium name="US DOE Joint Genome Institute (JGI-PGF)"/>
            <person name="Walter F."/>
            <person name="Albersmeier A."/>
            <person name="Kalinowski J."/>
            <person name="Ruckert C."/>
        </authorList>
    </citation>
    <scope>NUCLEOTIDE SEQUENCE</scope>
    <source>
        <strain evidence="10">CGMCC 1.15371</strain>
    </source>
</reference>
<dbReference type="RefSeq" id="WP_188688464.1">
    <property type="nucleotide sequence ID" value="NZ_BMIR01000001.1"/>
</dbReference>
<dbReference type="AlphaFoldDB" id="A0A8J2YFC3"/>
<comment type="function">
    <text evidence="8">Small subunit of the glutamine-dependent carbamoyl phosphate synthetase (CPSase). CPSase catalyzes the formation of carbamoyl phosphate from the ammonia moiety of glutamine, carbonate, and phosphate donated by ATP, constituting the first step of 2 biosynthetic pathways, one leading to arginine and/or urea and the other to pyrimidine nucleotides. The small subunit (glutamine amidotransferase) binds and cleaves glutamine to supply the large subunit with the substrate ammonia.</text>
</comment>
<comment type="caution">
    <text evidence="8">Lacks conserved residue(s) required for the propagation of feature annotation.</text>
</comment>
<evidence type="ECO:0000313" key="11">
    <source>
        <dbReference type="Proteomes" id="UP000628775"/>
    </source>
</evidence>
<dbReference type="UniPathway" id="UPA00070">
    <property type="reaction ID" value="UER00115"/>
</dbReference>
<proteinExistence type="inferred from homology"/>
<dbReference type="EMBL" id="BMIR01000001">
    <property type="protein sequence ID" value="GGE29308.1"/>
    <property type="molecule type" value="Genomic_DNA"/>
</dbReference>
<dbReference type="Gene3D" id="3.40.50.880">
    <property type="match status" value="1"/>
</dbReference>
<comment type="caution">
    <text evidence="10">The sequence shown here is derived from an EMBL/GenBank/DDBJ whole genome shotgun (WGS) entry which is preliminary data.</text>
</comment>
<evidence type="ECO:0000256" key="4">
    <source>
        <dbReference type="ARBA" id="ARBA00022741"/>
    </source>
</evidence>
<feature type="binding site" evidence="8">
    <location>
        <position position="289"/>
    </location>
    <ligand>
        <name>L-glutamine</name>
        <dbReference type="ChEBI" id="CHEBI:58359"/>
    </ligand>
</feature>
<feature type="active site" description="Nucleophile" evidence="8">
    <location>
        <position position="244"/>
    </location>
</feature>